<keyword evidence="2 6" id="KW-0436">Ligase</keyword>
<dbReference type="InterPro" id="IPR004308">
    <property type="entry name" value="GCS"/>
</dbReference>
<protein>
    <recommendedName>
        <fullName evidence="1 6">Glutamate--cysteine ligase</fullName>
        <ecNumber evidence="1 6">6.3.2.2</ecNumber>
    </recommendedName>
    <alternativeName>
        <fullName evidence="6">Gamma-ECS</fullName>
    </alternativeName>
    <alternativeName>
        <fullName evidence="6">Gamma-glutamylcysteine synthetase</fullName>
    </alternativeName>
</protein>
<comment type="similarity">
    <text evidence="6">Belongs to the glutamate--cysteine ligase type 3 family.</text>
</comment>
<dbReference type="InParanoid" id="D8LJD3"/>
<comment type="pathway">
    <text evidence="6">Sulfur metabolism; glutathione biosynthesis; glutathione from L-cysteine and L-glutamate: step 1/2.</text>
</comment>
<keyword evidence="4 6" id="KW-0547">Nucleotide-binding</keyword>
<comment type="catalytic activity">
    <reaction evidence="6">
        <text>L-cysteine + L-glutamate + ATP = gamma-L-glutamyl-L-cysteine + ADP + phosphate + H(+)</text>
        <dbReference type="Rhea" id="RHEA:13285"/>
        <dbReference type="ChEBI" id="CHEBI:15378"/>
        <dbReference type="ChEBI" id="CHEBI:29985"/>
        <dbReference type="ChEBI" id="CHEBI:30616"/>
        <dbReference type="ChEBI" id="CHEBI:35235"/>
        <dbReference type="ChEBI" id="CHEBI:43474"/>
        <dbReference type="ChEBI" id="CHEBI:58173"/>
        <dbReference type="ChEBI" id="CHEBI:456216"/>
        <dbReference type="EC" id="6.3.2.2"/>
    </reaction>
</comment>
<gene>
    <name evidence="7" type="primary">GCL</name>
    <name evidence="7" type="ORF">Esi_0250_0011</name>
</gene>
<keyword evidence="8" id="KW-1185">Reference proteome</keyword>
<dbReference type="AlphaFoldDB" id="D8LJD3"/>
<evidence type="ECO:0000256" key="6">
    <source>
        <dbReference type="RuleBase" id="RU367135"/>
    </source>
</evidence>
<reference evidence="7 8" key="1">
    <citation type="journal article" date="2010" name="Nature">
        <title>The Ectocarpus genome and the independent evolution of multicellularity in brown algae.</title>
        <authorList>
            <person name="Cock J.M."/>
            <person name="Sterck L."/>
            <person name="Rouze P."/>
            <person name="Scornet D."/>
            <person name="Allen A.E."/>
            <person name="Amoutzias G."/>
            <person name="Anthouard V."/>
            <person name="Artiguenave F."/>
            <person name="Aury J.M."/>
            <person name="Badger J.H."/>
            <person name="Beszteri B."/>
            <person name="Billiau K."/>
            <person name="Bonnet E."/>
            <person name="Bothwell J.H."/>
            <person name="Bowler C."/>
            <person name="Boyen C."/>
            <person name="Brownlee C."/>
            <person name="Carrano C.J."/>
            <person name="Charrier B."/>
            <person name="Cho G.Y."/>
            <person name="Coelho S.M."/>
            <person name="Collen J."/>
            <person name="Corre E."/>
            <person name="Da Silva C."/>
            <person name="Delage L."/>
            <person name="Delaroque N."/>
            <person name="Dittami S.M."/>
            <person name="Doulbeau S."/>
            <person name="Elias M."/>
            <person name="Farnham G."/>
            <person name="Gachon C.M."/>
            <person name="Gschloessl B."/>
            <person name="Heesch S."/>
            <person name="Jabbari K."/>
            <person name="Jubin C."/>
            <person name="Kawai H."/>
            <person name="Kimura K."/>
            <person name="Kloareg B."/>
            <person name="Kupper F.C."/>
            <person name="Lang D."/>
            <person name="Le Bail A."/>
            <person name="Leblanc C."/>
            <person name="Lerouge P."/>
            <person name="Lohr M."/>
            <person name="Lopez P.J."/>
            <person name="Martens C."/>
            <person name="Maumus F."/>
            <person name="Michel G."/>
            <person name="Miranda-Saavedra D."/>
            <person name="Morales J."/>
            <person name="Moreau H."/>
            <person name="Motomura T."/>
            <person name="Nagasato C."/>
            <person name="Napoli C.A."/>
            <person name="Nelson D.R."/>
            <person name="Nyvall-Collen P."/>
            <person name="Peters A.F."/>
            <person name="Pommier C."/>
            <person name="Potin P."/>
            <person name="Poulain J."/>
            <person name="Quesneville H."/>
            <person name="Read B."/>
            <person name="Rensing S.A."/>
            <person name="Ritter A."/>
            <person name="Rousvoal S."/>
            <person name="Samanta M."/>
            <person name="Samson G."/>
            <person name="Schroeder D.C."/>
            <person name="Segurens B."/>
            <person name="Strittmatter M."/>
            <person name="Tonon T."/>
            <person name="Tregear J.W."/>
            <person name="Valentin K."/>
            <person name="von Dassow P."/>
            <person name="Yamagishi T."/>
            <person name="Van de Peer Y."/>
            <person name="Wincker P."/>
        </authorList>
    </citation>
    <scope>NUCLEOTIDE SEQUENCE [LARGE SCALE GENOMIC DNA]</scope>
    <source>
        <strain evidence="8">Ec32 / CCAP1310/4</strain>
    </source>
</reference>
<name>D8LJD3_ECTSI</name>
<dbReference type="Proteomes" id="UP000002630">
    <property type="component" value="Linkage Group LG12"/>
</dbReference>
<dbReference type="EMBL" id="FN648432">
    <property type="protein sequence ID" value="CBN79466.1"/>
    <property type="molecule type" value="Genomic_DNA"/>
</dbReference>
<evidence type="ECO:0000256" key="1">
    <source>
        <dbReference type="ARBA" id="ARBA00012220"/>
    </source>
</evidence>
<evidence type="ECO:0000256" key="4">
    <source>
        <dbReference type="ARBA" id="ARBA00022741"/>
    </source>
</evidence>
<dbReference type="GO" id="GO:0005524">
    <property type="term" value="F:ATP binding"/>
    <property type="evidence" value="ECO:0007669"/>
    <property type="project" value="UniProtKB-UniRule"/>
</dbReference>
<dbReference type="PANTHER" id="PTHR11164:SF0">
    <property type="entry name" value="GLUTAMATE--CYSTEINE LIGASE CATALYTIC SUBUNIT"/>
    <property type="match status" value="1"/>
</dbReference>
<evidence type="ECO:0000256" key="2">
    <source>
        <dbReference type="ARBA" id="ARBA00022598"/>
    </source>
</evidence>
<evidence type="ECO:0000313" key="8">
    <source>
        <dbReference type="Proteomes" id="UP000002630"/>
    </source>
</evidence>
<evidence type="ECO:0000256" key="5">
    <source>
        <dbReference type="ARBA" id="ARBA00022840"/>
    </source>
</evidence>
<keyword evidence="3 6" id="KW-0317">Glutathione biosynthesis</keyword>
<dbReference type="OrthoDB" id="7939818at2759"/>
<dbReference type="PANTHER" id="PTHR11164">
    <property type="entry name" value="GLUTAMATE CYSTEINE LIGASE"/>
    <property type="match status" value="1"/>
</dbReference>
<dbReference type="STRING" id="2880.D8LJD3"/>
<sequence>MGLLTVGKPHSWEHAGEHRKYVAKHGVIQFLNTYNSVKDITNDELLWGDECRSNSVAVELLWQACPASSSHHSCQELM</sequence>
<dbReference type="GO" id="GO:0004357">
    <property type="term" value="F:glutamate-cysteine ligase activity"/>
    <property type="evidence" value="ECO:0007669"/>
    <property type="project" value="UniProtKB-UniRule"/>
</dbReference>
<organism evidence="7 8">
    <name type="scientific">Ectocarpus siliculosus</name>
    <name type="common">Brown alga</name>
    <name type="synonym">Conferva siliculosa</name>
    <dbReference type="NCBI Taxonomy" id="2880"/>
    <lineage>
        <taxon>Eukaryota</taxon>
        <taxon>Sar</taxon>
        <taxon>Stramenopiles</taxon>
        <taxon>Ochrophyta</taxon>
        <taxon>PX clade</taxon>
        <taxon>Phaeophyceae</taxon>
        <taxon>Ectocarpales</taxon>
        <taxon>Ectocarpaceae</taxon>
        <taxon>Ectocarpus</taxon>
    </lineage>
</organism>
<dbReference type="EMBL" id="FN649737">
    <property type="protein sequence ID" value="CBN79466.1"/>
    <property type="molecule type" value="Genomic_DNA"/>
</dbReference>
<evidence type="ECO:0000256" key="3">
    <source>
        <dbReference type="ARBA" id="ARBA00022684"/>
    </source>
</evidence>
<accession>D8LJD3</accession>
<dbReference type="GO" id="GO:0006750">
    <property type="term" value="P:glutathione biosynthetic process"/>
    <property type="evidence" value="ECO:0007669"/>
    <property type="project" value="UniProtKB-UniRule"/>
</dbReference>
<keyword evidence="5 6" id="KW-0067">ATP-binding</keyword>
<evidence type="ECO:0000313" key="7">
    <source>
        <dbReference type="EMBL" id="CBN79466.1"/>
    </source>
</evidence>
<dbReference type="EC" id="6.3.2.2" evidence="1 6"/>
<proteinExistence type="inferred from homology"/>